<dbReference type="VEuPathDB" id="FungiDB:ATEG_04789"/>
<dbReference type="InterPro" id="IPR029058">
    <property type="entry name" value="AB_hydrolase_fold"/>
</dbReference>
<dbReference type="Pfam" id="PF00450">
    <property type="entry name" value="Peptidase_S10"/>
    <property type="match status" value="1"/>
</dbReference>
<dbReference type="PANTHER" id="PTHR11802:SF116">
    <property type="entry name" value="CARBOXYPEPTIDASE"/>
    <property type="match status" value="1"/>
</dbReference>
<dbReference type="AlphaFoldDB" id="A0A5M3YU84"/>
<evidence type="ECO:0000256" key="1">
    <source>
        <dbReference type="ARBA" id="ARBA00009431"/>
    </source>
</evidence>
<organism evidence="6 7">
    <name type="scientific">Aspergillus terreus</name>
    <dbReference type="NCBI Taxonomy" id="33178"/>
    <lineage>
        <taxon>Eukaryota</taxon>
        <taxon>Fungi</taxon>
        <taxon>Dikarya</taxon>
        <taxon>Ascomycota</taxon>
        <taxon>Pezizomycotina</taxon>
        <taxon>Eurotiomycetes</taxon>
        <taxon>Eurotiomycetidae</taxon>
        <taxon>Eurotiales</taxon>
        <taxon>Aspergillaceae</taxon>
        <taxon>Aspergillus</taxon>
        <taxon>Aspergillus subgen. Circumdati</taxon>
    </lineage>
</organism>
<keyword evidence="3" id="KW-0645">Protease</keyword>
<keyword evidence="2 6" id="KW-0121">Carboxypeptidase</keyword>
<dbReference type="SUPFAM" id="SSF53474">
    <property type="entry name" value="alpha/beta-Hydrolases"/>
    <property type="match status" value="1"/>
</dbReference>
<evidence type="ECO:0000313" key="7">
    <source>
        <dbReference type="Proteomes" id="UP000452235"/>
    </source>
</evidence>
<evidence type="ECO:0000256" key="4">
    <source>
        <dbReference type="ARBA" id="ARBA00022801"/>
    </source>
</evidence>
<dbReference type="InterPro" id="IPR001563">
    <property type="entry name" value="Peptidase_S10"/>
</dbReference>
<dbReference type="PRINTS" id="PR00724">
    <property type="entry name" value="CRBOXYPTASEC"/>
</dbReference>
<evidence type="ECO:0000313" key="6">
    <source>
        <dbReference type="EMBL" id="GFF15664.1"/>
    </source>
</evidence>
<keyword evidence="5" id="KW-0325">Glycoprotein</keyword>
<evidence type="ECO:0000256" key="2">
    <source>
        <dbReference type="ARBA" id="ARBA00022645"/>
    </source>
</evidence>
<keyword evidence="7" id="KW-1185">Reference proteome</keyword>
<comment type="similarity">
    <text evidence="1">Belongs to the peptidase S10 family.</text>
</comment>
<dbReference type="GO" id="GO:0004185">
    <property type="term" value="F:serine-type carboxypeptidase activity"/>
    <property type="evidence" value="ECO:0007669"/>
    <property type="project" value="InterPro"/>
</dbReference>
<dbReference type="Gene3D" id="3.40.50.1820">
    <property type="entry name" value="alpha/beta hydrolase"/>
    <property type="match status" value="1"/>
</dbReference>
<sequence length="501" mass="55229">MLLSAASLFLLATAVSATPRYLTPKTREFAVNGKAIPDVDFDVGESYAGYLDNTPSGNSSLYFWFFPTTNPAADDEITIWLSGGPGCSSMASILQEIGPFLWQPGTYKPTRNYYSWTNLTNIVFVDQPGGTGLSLGPSTVYNDEDVASQFMVFWKHFMETFDLKGRKVYLAGEGYAGMYIPYIASAMLDEEDETYYNVAGIHLIDPVINEVVVTQDIPAVSMLNQYEALLALNRSFMEEINKRADECGYSEFMNTALQYPPMGRLPPVPASDRPGCDIWNATYKAAKLVNPCFNPYHIRDYCPYTWNQVGFPASSEGPHNYFNRSDVQKAINAYPIYYSTCKANGVSKIYGPDGDTSAPSSFRVLASVVERTNNTIISHGGLDFIIPADATLISIQNMTWNGAQGFQSPPIEPLFVPYLPHYSSEVDEMVPPFPPVLRTSGAGYLGTTHTERGLTFSLVHLAGHQLPMYAPGAAYRQLELLLGRISNLSEKVASFTTGGFD</sequence>
<protein>
    <submittedName>
        <fullName evidence="6">Serine-type carboxypeptidase F</fullName>
    </submittedName>
</protein>
<reference evidence="6 7" key="1">
    <citation type="submission" date="2020-01" db="EMBL/GenBank/DDBJ databases">
        <title>Aspergillus terreus IFO 6365 whole genome shotgun sequence.</title>
        <authorList>
            <person name="Kanamasa S."/>
            <person name="Takahashi H."/>
        </authorList>
    </citation>
    <scope>NUCLEOTIDE SEQUENCE [LARGE SCALE GENOMIC DNA]</scope>
    <source>
        <strain evidence="6 7">IFO 6365</strain>
    </source>
</reference>
<gene>
    <name evidence="6" type="ORF">ATEIFO6365_0004078300</name>
</gene>
<dbReference type="PANTHER" id="PTHR11802">
    <property type="entry name" value="SERINE PROTEASE FAMILY S10 SERINE CARBOXYPEPTIDASE"/>
    <property type="match status" value="1"/>
</dbReference>
<dbReference type="Proteomes" id="UP000452235">
    <property type="component" value="Unassembled WGS sequence"/>
</dbReference>
<dbReference type="OrthoDB" id="443318at2759"/>
<dbReference type="EMBL" id="BLJY01000004">
    <property type="protein sequence ID" value="GFF15664.1"/>
    <property type="molecule type" value="Genomic_DNA"/>
</dbReference>
<comment type="caution">
    <text evidence="6">The sequence shown here is derived from an EMBL/GenBank/DDBJ whole genome shotgun (WGS) entry which is preliminary data.</text>
</comment>
<accession>A0A5M3YU84</accession>
<evidence type="ECO:0000256" key="3">
    <source>
        <dbReference type="ARBA" id="ARBA00022670"/>
    </source>
</evidence>
<dbReference type="GO" id="GO:0006508">
    <property type="term" value="P:proteolysis"/>
    <property type="evidence" value="ECO:0007669"/>
    <property type="project" value="UniProtKB-KW"/>
</dbReference>
<keyword evidence="4" id="KW-0378">Hydrolase</keyword>
<proteinExistence type="inferred from homology"/>
<evidence type="ECO:0000256" key="5">
    <source>
        <dbReference type="ARBA" id="ARBA00023180"/>
    </source>
</evidence>
<name>A0A5M3YU84_ASPTE</name>